<dbReference type="InterPro" id="IPR017455">
    <property type="entry name" value="Znf_FYVE-rel"/>
</dbReference>
<evidence type="ECO:0000259" key="8">
    <source>
        <dbReference type="PROSITE" id="PS50178"/>
    </source>
</evidence>
<dbReference type="SMART" id="SM00248">
    <property type="entry name" value="ANK"/>
    <property type="match status" value="18"/>
</dbReference>
<dbReference type="Pfam" id="PF12796">
    <property type="entry name" value="Ank_2"/>
    <property type="match status" value="4"/>
</dbReference>
<dbReference type="SUPFAM" id="SSF48403">
    <property type="entry name" value="Ankyrin repeat"/>
    <property type="match status" value="3"/>
</dbReference>
<dbReference type="SMART" id="SM00064">
    <property type="entry name" value="FYVE"/>
    <property type="match status" value="1"/>
</dbReference>
<reference evidence="9" key="1">
    <citation type="submission" date="2022-11" db="EMBL/GenBank/DDBJ databases">
        <authorList>
            <person name="Kikuchi T."/>
        </authorList>
    </citation>
    <scope>NUCLEOTIDE SEQUENCE</scope>
    <source>
        <strain evidence="9">PS1010</strain>
    </source>
</reference>
<dbReference type="Pfam" id="PF00023">
    <property type="entry name" value="Ank"/>
    <property type="match status" value="1"/>
</dbReference>
<dbReference type="PANTHER" id="PTHR24198:SF165">
    <property type="entry name" value="ANKYRIN REPEAT-CONTAINING PROTEIN-RELATED"/>
    <property type="match status" value="1"/>
</dbReference>
<dbReference type="Proteomes" id="UP001152747">
    <property type="component" value="Unassembled WGS sequence"/>
</dbReference>
<dbReference type="SUPFAM" id="SSF54695">
    <property type="entry name" value="POZ domain"/>
    <property type="match status" value="1"/>
</dbReference>
<comment type="caution">
    <text evidence="9">The sequence shown here is derived from an EMBL/GenBank/DDBJ whole genome shotgun (WGS) entry which is preliminary data.</text>
</comment>
<evidence type="ECO:0000256" key="3">
    <source>
        <dbReference type="ARBA" id="ARBA00022771"/>
    </source>
</evidence>
<dbReference type="PROSITE" id="PS50297">
    <property type="entry name" value="ANK_REP_REGION"/>
    <property type="match status" value="4"/>
</dbReference>
<dbReference type="InterPro" id="IPR002110">
    <property type="entry name" value="Ankyrin_rpt"/>
</dbReference>
<keyword evidence="1" id="KW-0479">Metal-binding</keyword>
<gene>
    <name evidence="9" type="ORF">CAMP_LOCUS2482</name>
</gene>
<protein>
    <recommendedName>
        <fullName evidence="8">FYVE-type domain-containing protein</fullName>
    </recommendedName>
</protein>
<feature type="repeat" description="ANK" evidence="6">
    <location>
        <begin position="837"/>
        <end position="869"/>
    </location>
</feature>
<feature type="repeat" description="ANK" evidence="6">
    <location>
        <begin position="699"/>
        <end position="721"/>
    </location>
</feature>
<evidence type="ECO:0000256" key="4">
    <source>
        <dbReference type="ARBA" id="ARBA00022833"/>
    </source>
</evidence>
<dbReference type="InterPro" id="IPR011011">
    <property type="entry name" value="Znf_FYVE_PHD"/>
</dbReference>
<dbReference type="InterPro" id="IPR013083">
    <property type="entry name" value="Znf_RING/FYVE/PHD"/>
</dbReference>
<feature type="repeat" description="ANK" evidence="6">
    <location>
        <begin position="957"/>
        <end position="989"/>
    </location>
</feature>
<keyword evidence="10" id="KW-1185">Reference proteome</keyword>
<keyword evidence="2" id="KW-0677">Repeat</keyword>
<dbReference type="SUPFAM" id="SSF57903">
    <property type="entry name" value="FYVE/PHD zinc finger"/>
    <property type="match status" value="1"/>
</dbReference>
<feature type="repeat" description="ANK" evidence="6">
    <location>
        <begin position="509"/>
        <end position="541"/>
    </location>
</feature>
<keyword evidence="5 6" id="KW-0040">ANK repeat</keyword>
<keyword evidence="4" id="KW-0862">Zinc</keyword>
<dbReference type="Pfam" id="PF01363">
    <property type="entry name" value="FYVE"/>
    <property type="match status" value="1"/>
</dbReference>
<evidence type="ECO:0000313" key="10">
    <source>
        <dbReference type="Proteomes" id="UP001152747"/>
    </source>
</evidence>
<dbReference type="PROSITE" id="PS50178">
    <property type="entry name" value="ZF_FYVE"/>
    <property type="match status" value="1"/>
</dbReference>
<dbReference type="OrthoDB" id="2306477at2759"/>
<dbReference type="GO" id="GO:0008270">
    <property type="term" value="F:zinc ion binding"/>
    <property type="evidence" value="ECO:0007669"/>
    <property type="project" value="UniProtKB-KW"/>
</dbReference>
<keyword evidence="3 7" id="KW-0863">Zinc-finger</keyword>
<accession>A0A9P1I592</accession>
<dbReference type="PANTHER" id="PTHR24198">
    <property type="entry name" value="ANKYRIN REPEAT AND PROTEIN KINASE DOMAIN-CONTAINING PROTEIN"/>
    <property type="match status" value="1"/>
</dbReference>
<name>A0A9P1I592_9PELO</name>
<dbReference type="InterPro" id="IPR011333">
    <property type="entry name" value="SKP1/BTB/POZ_sf"/>
</dbReference>
<evidence type="ECO:0000256" key="2">
    <source>
        <dbReference type="ARBA" id="ARBA00022737"/>
    </source>
</evidence>
<dbReference type="InterPro" id="IPR000306">
    <property type="entry name" value="Znf_FYVE"/>
</dbReference>
<sequence length="1080" mass="119605">MSKPDYTQLIREQYTVLQAEHLELRRQHDLLLASSGGPSGSNSTSFPARLLELAKSLQNNAKFADCQFATRGSGSGSDAEKSLPAHRFVLATRSRLWQNLEMSAVLEVAPEDFQIFETKIYRWIYEDRIELGADAENEEGLMRICEMAAKMKLEQLMDCTIAQLSSRLNPSNCIRIFEFAEVAKFEKLAEICTQMVSANWPHFSPAHFAQLSAPIIYRLISKNTENVLKNVCDIGREDVLFLFFIQNSENLRELLNATWHDSSSCALETCLRDLPRLIGIGAQLIEKGADVDLVIGEDDAENLLMRAIRRDSLEAVRFLKEHGANLMYQKPISKSTAAHILAQTSANFKNTAEILEILKSSEVQPDSQDRTPLQIAVLSQNFEFCRAILRAPKFAAANFASRDEHTALSLAVLEAKNLRIAELLILNGADLKALRIQGTPILNILLLEEENLELIKLLLDSGVDFEDYDRKSGKSAIHLAVQNGLTQILTHIFGATKKSRNYTWRRDSEGKTALDLAVEKRDLKAVQILIEAGAPINEPDSENLTLLAKSILAKDDEMAVFLIDHGAKAQEQNGNLEKSYLELSCESGLLETVRSLISTGLQITPNLLELALLGQYFEVANLLVQFGCPLDSTILHKFLDANDQPAAIFLIRAGCDVSSSTQSTDVEPAIHIAVGWSMLDVLRELVARDPTQLVAQDANGRTAAHLAVREQNLEAMQILLESPDCDFIAIRDRFGQTILSQAMIARDHKIAAKIVERQPHAAAQTNGNGENLLHSAIRQNDFEAVLFLLAVARIDVGRAVQDGTGKTPLHLAAVVQNEMIIRNLILAAENVNSQSTDGCTPLHDALKARKTAQARILLENRADPAIRDEYGENAFLCAVRSGDLECVKLIDQAEEICGNLKFERNKIGMTCLHLCALLTPEKGANKNASMEICELLLRNFAEIDKNVAGFIDAQDADGNTALMIAYSLGNAAVCRSLLRRKASMGIKNNGDVNVFTYETATKQLLLGLLESLECEPRWSDSDTCDCGLRFSLTQRKHHCRHCGRHVCAKCSETTMPIAKYGEEKRVRVCDVCSHVISGKR</sequence>
<dbReference type="InterPro" id="IPR036770">
    <property type="entry name" value="Ankyrin_rpt-contain_sf"/>
</dbReference>
<dbReference type="Gene3D" id="1.25.40.20">
    <property type="entry name" value="Ankyrin repeat-containing domain"/>
    <property type="match status" value="4"/>
</dbReference>
<dbReference type="PROSITE" id="PS50088">
    <property type="entry name" value="ANK_REPEAT"/>
    <property type="match status" value="5"/>
</dbReference>
<dbReference type="Gene3D" id="3.30.40.10">
    <property type="entry name" value="Zinc/RING finger domain, C3HC4 (zinc finger)"/>
    <property type="match status" value="1"/>
</dbReference>
<evidence type="ECO:0000256" key="5">
    <source>
        <dbReference type="ARBA" id="ARBA00023043"/>
    </source>
</evidence>
<feature type="repeat" description="ANK" evidence="6">
    <location>
        <begin position="804"/>
        <end position="836"/>
    </location>
</feature>
<dbReference type="Gene3D" id="3.30.710.10">
    <property type="entry name" value="Potassium Channel Kv1.1, Chain A"/>
    <property type="match status" value="1"/>
</dbReference>
<dbReference type="AlphaFoldDB" id="A0A9P1I592"/>
<feature type="domain" description="FYVE-type" evidence="8">
    <location>
        <begin position="1026"/>
        <end position="1077"/>
    </location>
</feature>
<dbReference type="EMBL" id="CANHGI010000001">
    <property type="protein sequence ID" value="CAI5439845.1"/>
    <property type="molecule type" value="Genomic_DNA"/>
</dbReference>
<evidence type="ECO:0000256" key="1">
    <source>
        <dbReference type="ARBA" id="ARBA00022723"/>
    </source>
</evidence>
<evidence type="ECO:0000313" key="9">
    <source>
        <dbReference type="EMBL" id="CAI5439845.1"/>
    </source>
</evidence>
<organism evidence="9 10">
    <name type="scientific">Caenorhabditis angaria</name>
    <dbReference type="NCBI Taxonomy" id="860376"/>
    <lineage>
        <taxon>Eukaryota</taxon>
        <taxon>Metazoa</taxon>
        <taxon>Ecdysozoa</taxon>
        <taxon>Nematoda</taxon>
        <taxon>Chromadorea</taxon>
        <taxon>Rhabditida</taxon>
        <taxon>Rhabditina</taxon>
        <taxon>Rhabditomorpha</taxon>
        <taxon>Rhabditoidea</taxon>
        <taxon>Rhabditidae</taxon>
        <taxon>Peloderinae</taxon>
        <taxon>Caenorhabditis</taxon>
    </lineage>
</organism>
<evidence type="ECO:0000256" key="7">
    <source>
        <dbReference type="PROSITE-ProRule" id="PRU00091"/>
    </source>
</evidence>
<evidence type="ECO:0000256" key="6">
    <source>
        <dbReference type="PROSITE-ProRule" id="PRU00023"/>
    </source>
</evidence>
<proteinExistence type="predicted"/>